<dbReference type="SMART" id="SM00089">
    <property type="entry name" value="PKD"/>
    <property type="match status" value="1"/>
</dbReference>
<proteinExistence type="predicted"/>
<feature type="signal peptide" evidence="2">
    <location>
        <begin position="1"/>
        <end position="33"/>
    </location>
</feature>
<dbReference type="InterPro" id="IPR011041">
    <property type="entry name" value="Quinoprot_gluc/sorb_DH_b-prop"/>
</dbReference>
<dbReference type="SUPFAM" id="SSF49785">
    <property type="entry name" value="Galactose-binding domain-like"/>
    <property type="match status" value="3"/>
</dbReference>
<feature type="domain" description="CBM6" evidence="5">
    <location>
        <begin position="681"/>
        <end position="806"/>
    </location>
</feature>
<sequence length="1086" mass="112651">MSPPNRARRAAATVLLVGATAVTLTATSSPAQAAIPASDYQQVELAKGLNELGEPMSLAVLPDRSVLHTARNGTLRRTDAAGTTSVVANIPVYTHDEEGLQGVAIDPGFATNRYIYLYYAPPLNTPGGDAPASGGDWNVWKGVNRLSRFTLGTNWTLSGEKVVLEVGTDRGMCCHVGGDIDFDAAGNLYLSTGDDSNPFDSAGYSPIDERTDRNPAYDAQRSAGNTNDLRGKILRIKVNADGSYTVPSGNLFAPGTPNTRPEIYAMGFRNPFRMSVDKPTGAIYIGDYGPDAGVTDPNRGPSGQVEFDRVTSPGNYGWPYCTGTNTTTETYNEWNFATNSTGPKYNCTGGPTNNSFRNTGQQTLPPARPSWIRYAGDAGSPPEFGSGSESPMAGPVYRYDAANSSAVKFPQSLDGKFFAGEFGRRWIKAVTVNGDGSPGTIEAFPWSGMQVMDQAFGPDGALYVLDYGAGFGNGDANSALYRIEYIGGGNRAPVAVAGANPVSGPAPLAVQFSSAGSSDPEGQALSYSWAFGDGGTSTAANPSHTYTNAGTYTATLTVRDPQNATGSASVTISVGNTMPTVTITTPANGSLFSFGDTVPYQISVTDPEDGTIDCNRVKLTYILGHDTHGHQISQKTGCSGTMTVPADGEHDAAANVFAVFDAEYTDNGGLVAHKQHILQPRLRQAEHFGAMQGVQVFDKASAEGGRTVGEIQNGDWISFNPYLLNNATSFSARASSAGTGGTISLRAGSPTGTLLGSATVPVTGSWDTFTNVTGTIANAPSTAGTLYLVFTGGAGALFDLDSFTLNTGTTPPPTGRIEAESFTSQSGVQVVADGTAHGGNRVGYIDGGDWVGYSGVNVSGKTGFTARVASGGTGGTIQIRSGSQTGPLLGSVSVPNTGGYGTFVDVSTTITAGSGALFLVFVGTGTGGLFDLDDFALTGGTTPPPATNLALNKTATADSQCASTEGPAKAVNGTVNGGNTDKWCSLGGTKWLRVDLGSAQSVGRIVVRHAGAGGENTAFNTRDFDLQTSTDGTTWTTAAQVRGNTANVTTNTFGPVNTRYLRINIITPTNNTDTAARIYEFEAFAS</sequence>
<dbReference type="PROSITE" id="PS51175">
    <property type="entry name" value="CBM6"/>
    <property type="match status" value="2"/>
</dbReference>
<name>A0ABY5VMG3_9ACTN</name>
<protein>
    <submittedName>
        <fullName evidence="6">Carbohydrate-binding protein</fullName>
    </submittedName>
</protein>
<dbReference type="PANTHER" id="PTHR19328:SF75">
    <property type="entry name" value="ALDOSE SUGAR DEHYDROGENASE YLII"/>
    <property type="match status" value="1"/>
</dbReference>
<dbReference type="Pfam" id="PF00754">
    <property type="entry name" value="F5_F8_type_C"/>
    <property type="match status" value="1"/>
</dbReference>
<dbReference type="PROSITE" id="PS50022">
    <property type="entry name" value="FA58C_3"/>
    <property type="match status" value="1"/>
</dbReference>
<dbReference type="Gene3D" id="2.60.40.10">
    <property type="entry name" value="Immunoglobulins"/>
    <property type="match status" value="1"/>
</dbReference>
<feature type="domain" description="CBM6" evidence="5">
    <location>
        <begin position="815"/>
        <end position="938"/>
    </location>
</feature>
<reference evidence="6" key="1">
    <citation type="submission" date="2021-04" db="EMBL/GenBank/DDBJ databases">
        <authorList>
            <person name="Hartkoorn R.C."/>
            <person name="Beaudoing E."/>
            <person name="Hot D."/>
        </authorList>
    </citation>
    <scope>NUCLEOTIDE SEQUENCE</scope>
    <source>
        <strain evidence="6">NRRL B-16292</strain>
    </source>
</reference>
<dbReference type="Pfam" id="PF03422">
    <property type="entry name" value="CBM_6"/>
    <property type="match status" value="2"/>
</dbReference>
<evidence type="ECO:0000256" key="1">
    <source>
        <dbReference type="ARBA" id="ARBA00022729"/>
    </source>
</evidence>
<dbReference type="SMART" id="SM00606">
    <property type="entry name" value="CBD_IV"/>
    <property type="match status" value="2"/>
</dbReference>
<dbReference type="Gene3D" id="2.120.10.30">
    <property type="entry name" value="TolB, C-terminal domain"/>
    <property type="match status" value="1"/>
</dbReference>
<evidence type="ECO:0000313" key="6">
    <source>
        <dbReference type="EMBL" id="UWP78788.1"/>
    </source>
</evidence>
<dbReference type="InterPro" id="IPR000421">
    <property type="entry name" value="FA58C"/>
</dbReference>
<evidence type="ECO:0000259" key="3">
    <source>
        <dbReference type="PROSITE" id="PS50022"/>
    </source>
</evidence>
<evidence type="ECO:0000259" key="5">
    <source>
        <dbReference type="PROSITE" id="PS51175"/>
    </source>
</evidence>
<dbReference type="SUPFAM" id="SSF50952">
    <property type="entry name" value="Soluble quinoprotein glucose dehydrogenase"/>
    <property type="match status" value="1"/>
</dbReference>
<dbReference type="InterPro" id="IPR011042">
    <property type="entry name" value="6-blade_b-propeller_TolB-like"/>
</dbReference>
<dbReference type="EMBL" id="CP073720">
    <property type="protein sequence ID" value="UWP78788.1"/>
    <property type="molecule type" value="Genomic_DNA"/>
</dbReference>
<dbReference type="InterPro" id="IPR000601">
    <property type="entry name" value="PKD_dom"/>
</dbReference>
<accession>A0ABY5VMG3</accession>
<dbReference type="InterPro" id="IPR005084">
    <property type="entry name" value="CBM6"/>
</dbReference>
<evidence type="ECO:0000259" key="4">
    <source>
        <dbReference type="PROSITE" id="PS50093"/>
    </source>
</evidence>
<organism evidence="6 7">
    <name type="scientific">Dactylosporangium fulvum</name>
    <dbReference type="NCBI Taxonomy" id="53359"/>
    <lineage>
        <taxon>Bacteria</taxon>
        <taxon>Bacillati</taxon>
        <taxon>Actinomycetota</taxon>
        <taxon>Actinomycetes</taxon>
        <taxon>Micromonosporales</taxon>
        <taxon>Micromonosporaceae</taxon>
        <taxon>Dactylosporangium</taxon>
    </lineage>
</organism>
<feature type="domain" description="PKD" evidence="4">
    <location>
        <begin position="493"/>
        <end position="574"/>
    </location>
</feature>
<gene>
    <name evidence="6" type="ORF">Dfulv_26840</name>
</gene>
<evidence type="ECO:0000313" key="7">
    <source>
        <dbReference type="Proteomes" id="UP001059617"/>
    </source>
</evidence>
<dbReference type="InterPro" id="IPR013783">
    <property type="entry name" value="Ig-like_fold"/>
</dbReference>
<dbReference type="InterPro" id="IPR006584">
    <property type="entry name" value="Cellulose-bd_IV"/>
</dbReference>
<dbReference type="Gene3D" id="2.60.120.260">
    <property type="entry name" value="Galactose-binding domain-like"/>
    <property type="match status" value="3"/>
</dbReference>
<dbReference type="Pfam" id="PF18911">
    <property type="entry name" value="PKD_4"/>
    <property type="match status" value="1"/>
</dbReference>
<dbReference type="RefSeq" id="WP_259856175.1">
    <property type="nucleotide sequence ID" value="NZ_BAAAST010000081.1"/>
</dbReference>
<dbReference type="Proteomes" id="UP001059617">
    <property type="component" value="Chromosome"/>
</dbReference>
<dbReference type="CDD" id="cd00146">
    <property type="entry name" value="PKD"/>
    <property type="match status" value="1"/>
</dbReference>
<dbReference type="PROSITE" id="PS50093">
    <property type="entry name" value="PKD"/>
    <property type="match status" value="1"/>
</dbReference>
<dbReference type="SUPFAM" id="SSF49299">
    <property type="entry name" value="PKD domain"/>
    <property type="match status" value="1"/>
</dbReference>
<reference evidence="6" key="2">
    <citation type="submission" date="2022-09" db="EMBL/GenBank/DDBJ databases">
        <title>Biosynthetic gene clusters of Dactylosporangioum fulvum.</title>
        <authorList>
            <person name="Caradec T."/>
        </authorList>
    </citation>
    <scope>NUCLEOTIDE SEQUENCE</scope>
    <source>
        <strain evidence="6">NRRL B-16292</strain>
    </source>
</reference>
<feature type="domain" description="F5/8 type C" evidence="3">
    <location>
        <begin position="942"/>
        <end position="1086"/>
    </location>
</feature>
<feature type="chain" id="PRO_5046132845" evidence="2">
    <location>
        <begin position="34"/>
        <end position="1086"/>
    </location>
</feature>
<dbReference type="InterPro" id="IPR008979">
    <property type="entry name" value="Galactose-bd-like_sf"/>
</dbReference>
<keyword evidence="7" id="KW-1185">Reference proteome</keyword>
<dbReference type="InterPro" id="IPR012938">
    <property type="entry name" value="Glc/Sorbosone_DH"/>
</dbReference>
<evidence type="ECO:0000256" key="2">
    <source>
        <dbReference type="SAM" id="SignalP"/>
    </source>
</evidence>
<dbReference type="PANTHER" id="PTHR19328">
    <property type="entry name" value="HEDGEHOG-INTERACTING PROTEIN"/>
    <property type="match status" value="1"/>
</dbReference>
<dbReference type="InterPro" id="IPR035986">
    <property type="entry name" value="PKD_dom_sf"/>
</dbReference>
<dbReference type="Pfam" id="PF07995">
    <property type="entry name" value="GSDH"/>
    <property type="match status" value="1"/>
</dbReference>
<dbReference type="CDD" id="cd04084">
    <property type="entry name" value="CBM6_xylanase-like"/>
    <property type="match status" value="2"/>
</dbReference>
<keyword evidence="1 2" id="KW-0732">Signal</keyword>
<dbReference type="InterPro" id="IPR022409">
    <property type="entry name" value="PKD/Chitinase_dom"/>
</dbReference>